<evidence type="ECO:0000256" key="6">
    <source>
        <dbReference type="ARBA" id="ARBA00023163"/>
    </source>
</evidence>
<name>A0AAD4TKU4_9MAGN</name>
<evidence type="ECO:0000256" key="3">
    <source>
        <dbReference type="ARBA" id="ARBA00023016"/>
    </source>
</evidence>
<reference evidence="11" key="1">
    <citation type="submission" date="2022-04" db="EMBL/GenBank/DDBJ databases">
        <title>A functionally conserved STORR gene fusion in Papaver species that diverged 16.8 million years ago.</title>
        <authorList>
            <person name="Catania T."/>
        </authorList>
    </citation>
    <scope>NUCLEOTIDE SEQUENCE</scope>
    <source>
        <strain evidence="11">S-188037</strain>
    </source>
</reference>
<evidence type="ECO:0000259" key="10">
    <source>
        <dbReference type="PROSITE" id="PS51032"/>
    </source>
</evidence>
<evidence type="ECO:0000313" key="12">
    <source>
        <dbReference type="Proteomes" id="UP001202328"/>
    </source>
</evidence>
<evidence type="ECO:0000256" key="1">
    <source>
        <dbReference type="ARBA" id="ARBA00004123"/>
    </source>
</evidence>
<evidence type="ECO:0000313" key="11">
    <source>
        <dbReference type="EMBL" id="KAI3961864.1"/>
    </source>
</evidence>
<keyword evidence="4" id="KW-0238">DNA-binding</keyword>
<keyword evidence="3" id="KW-0346">Stress response</keyword>
<dbReference type="GO" id="GO:0006950">
    <property type="term" value="P:response to stress"/>
    <property type="evidence" value="ECO:0007669"/>
    <property type="project" value="TreeGrafter"/>
</dbReference>
<proteinExistence type="inferred from homology"/>
<dbReference type="GO" id="GO:0045893">
    <property type="term" value="P:positive regulation of DNA-templated transcription"/>
    <property type="evidence" value="ECO:0007669"/>
    <property type="project" value="TreeGrafter"/>
</dbReference>
<dbReference type="PANTHER" id="PTHR31241">
    <property type="entry name" value="DEHYDRATION-RESPONSIVE ELEMENT-BINDING PROTEIN 2C"/>
    <property type="match status" value="1"/>
</dbReference>
<dbReference type="SUPFAM" id="SSF54171">
    <property type="entry name" value="DNA-binding domain"/>
    <property type="match status" value="1"/>
</dbReference>
<dbReference type="FunFam" id="3.30.730.10:FF:000001">
    <property type="entry name" value="Ethylene-responsive transcription factor 2"/>
    <property type="match status" value="1"/>
</dbReference>
<evidence type="ECO:0000256" key="7">
    <source>
        <dbReference type="ARBA" id="ARBA00023242"/>
    </source>
</evidence>
<feature type="compositionally biased region" description="Basic residues" evidence="9">
    <location>
        <begin position="37"/>
        <end position="47"/>
    </location>
</feature>
<gene>
    <name evidence="11" type="ORF">MKW98_022069</name>
</gene>
<dbReference type="InterPro" id="IPR016177">
    <property type="entry name" value="DNA-bd_dom_sf"/>
</dbReference>
<feature type="region of interest" description="Disordered" evidence="9">
    <location>
        <begin position="1"/>
        <end position="21"/>
    </location>
</feature>
<dbReference type="SMART" id="SM00380">
    <property type="entry name" value="AP2"/>
    <property type="match status" value="1"/>
</dbReference>
<feature type="region of interest" description="Disordered" evidence="9">
    <location>
        <begin position="35"/>
        <end position="58"/>
    </location>
</feature>
<accession>A0AAD4TKU4</accession>
<keyword evidence="7" id="KW-0539">Nucleus</keyword>
<keyword evidence="5" id="KW-0010">Activator</keyword>
<evidence type="ECO:0000256" key="9">
    <source>
        <dbReference type="SAM" id="MobiDB-lite"/>
    </source>
</evidence>
<evidence type="ECO:0000256" key="5">
    <source>
        <dbReference type="ARBA" id="ARBA00023159"/>
    </source>
</evidence>
<dbReference type="InterPro" id="IPR036955">
    <property type="entry name" value="AP2/ERF_dom_sf"/>
</dbReference>
<dbReference type="PANTHER" id="PTHR31241:SF62">
    <property type="entry name" value="DEHYDRATION-RESPONSIVE ELEMENT-BINDING PROTEIN 2D"/>
    <property type="match status" value="1"/>
</dbReference>
<feature type="region of interest" description="Disordered" evidence="9">
    <location>
        <begin position="380"/>
        <end position="399"/>
    </location>
</feature>
<keyword evidence="12" id="KW-1185">Reference proteome</keyword>
<organism evidence="11 12">
    <name type="scientific">Papaver atlanticum</name>
    <dbReference type="NCBI Taxonomy" id="357466"/>
    <lineage>
        <taxon>Eukaryota</taxon>
        <taxon>Viridiplantae</taxon>
        <taxon>Streptophyta</taxon>
        <taxon>Embryophyta</taxon>
        <taxon>Tracheophyta</taxon>
        <taxon>Spermatophyta</taxon>
        <taxon>Magnoliopsida</taxon>
        <taxon>Ranunculales</taxon>
        <taxon>Papaveraceae</taxon>
        <taxon>Papaveroideae</taxon>
        <taxon>Papaver</taxon>
    </lineage>
</organism>
<dbReference type="CDD" id="cd00018">
    <property type="entry name" value="AP2"/>
    <property type="match status" value="1"/>
</dbReference>
<keyword evidence="2" id="KW-0805">Transcription regulation</keyword>
<evidence type="ECO:0000256" key="4">
    <source>
        <dbReference type="ARBA" id="ARBA00023125"/>
    </source>
</evidence>
<dbReference type="GO" id="GO:0003700">
    <property type="term" value="F:DNA-binding transcription factor activity"/>
    <property type="evidence" value="ECO:0007669"/>
    <property type="project" value="InterPro"/>
</dbReference>
<dbReference type="PROSITE" id="PS51032">
    <property type="entry name" value="AP2_ERF"/>
    <property type="match status" value="1"/>
</dbReference>
<keyword evidence="6" id="KW-0804">Transcription</keyword>
<dbReference type="Proteomes" id="UP001202328">
    <property type="component" value="Unassembled WGS sequence"/>
</dbReference>
<comment type="similarity">
    <text evidence="8">Belongs to the AP2/ERF transcription factor family. ERF subfamily.</text>
</comment>
<feature type="domain" description="AP2/ERF" evidence="10">
    <location>
        <begin position="59"/>
        <end position="116"/>
    </location>
</feature>
<protein>
    <recommendedName>
        <fullName evidence="10">AP2/ERF domain-containing protein</fullName>
    </recommendedName>
</protein>
<evidence type="ECO:0000256" key="2">
    <source>
        <dbReference type="ARBA" id="ARBA00023015"/>
    </source>
</evidence>
<dbReference type="PRINTS" id="PR00367">
    <property type="entry name" value="ETHRSPELEMNT"/>
</dbReference>
<sequence length="464" mass="51063">MNQGGDRINIKRRRNGSEPVAETIAKYEHELKEAYRKPAKGSKKGCMKGKGGPENSKCKYRGVRQRTWGKWVTEIRQPNRGKRLWLGTFETAIEAALAYDDASRRMYGKYATLNFPDGLPFTNSISYSSGSSGSSDVSEVCVEESKIEVPKREPVECDGESEYKRPRKLKVKLEEPTIDSCISTLPSTIVKAELPLPTIVESGVRDWNPSNNVAEMPIDCKPGIWSYPTAVVGNKAPVFPVVGFGSCPSSDIAVERSMTSNDAGMDSYCSYASETGIPPALEANDAVNTIAGYCTYPPAVEVGNQTNGGVGANNCFSSANVEVMPPFSVPKEEDELDGFYMSTDEFGWLGIFADDVQNYPNDEYFNVDDLLSEIGPDTSAPTEVEKMQEPNKNNQGGERLQEMQCGIRPADVSYQMQDSKPQVNMSMNQEPFATDFGYNFSSIMNEDEASKYTSDYGGGFPDLF</sequence>
<dbReference type="InterPro" id="IPR001471">
    <property type="entry name" value="AP2/ERF_dom"/>
</dbReference>
<dbReference type="EMBL" id="JAJJMB010000558">
    <property type="protein sequence ID" value="KAI3961864.1"/>
    <property type="molecule type" value="Genomic_DNA"/>
</dbReference>
<dbReference type="AlphaFoldDB" id="A0AAD4TKU4"/>
<dbReference type="Gene3D" id="3.30.730.10">
    <property type="entry name" value="AP2/ERF domain"/>
    <property type="match status" value="1"/>
</dbReference>
<evidence type="ECO:0000256" key="8">
    <source>
        <dbReference type="ARBA" id="ARBA00024343"/>
    </source>
</evidence>
<dbReference type="GO" id="GO:0005634">
    <property type="term" value="C:nucleus"/>
    <property type="evidence" value="ECO:0007669"/>
    <property type="project" value="UniProtKB-SubCell"/>
</dbReference>
<dbReference type="GO" id="GO:0000976">
    <property type="term" value="F:transcription cis-regulatory region binding"/>
    <property type="evidence" value="ECO:0007669"/>
    <property type="project" value="TreeGrafter"/>
</dbReference>
<comment type="subcellular location">
    <subcellularLocation>
        <location evidence="1">Nucleus</location>
    </subcellularLocation>
</comment>
<dbReference type="Pfam" id="PF00847">
    <property type="entry name" value="AP2"/>
    <property type="match status" value="1"/>
</dbReference>
<comment type="caution">
    <text evidence="11">The sequence shown here is derived from an EMBL/GenBank/DDBJ whole genome shotgun (WGS) entry which is preliminary data.</text>
</comment>